<feature type="transmembrane region" description="Helical" evidence="9">
    <location>
        <begin position="316"/>
        <end position="337"/>
    </location>
</feature>
<evidence type="ECO:0000256" key="1">
    <source>
        <dbReference type="ARBA" id="ARBA00004651"/>
    </source>
</evidence>
<dbReference type="AlphaFoldDB" id="A0A4Q7PMC7"/>
<keyword evidence="3 9" id="KW-0813">Transport</keyword>
<organism evidence="10 11">
    <name type="scientific">Cuneatibacter caecimuris</name>
    <dbReference type="NCBI Taxonomy" id="1796618"/>
    <lineage>
        <taxon>Bacteria</taxon>
        <taxon>Bacillati</taxon>
        <taxon>Bacillota</taxon>
        <taxon>Clostridia</taxon>
        <taxon>Lachnospirales</taxon>
        <taxon>Lachnospiraceae</taxon>
        <taxon>Cuneatibacter</taxon>
    </lineage>
</organism>
<dbReference type="PANTHER" id="PTHR30330:SF3">
    <property type="entry name" value="TRANSCRIPTIONAL REGULATOR, LRP FAMILY"/>
    <property type="match status" value="1"/>
</dbReference>
<gene>
    <name evidence="10" type="ORF">EV209_0196</name>
</gene>
<dbReference type="Pfam" id="PF01235">
    <property type="entry name" value="Na_Ala_symp"/>
    <property type="match status" value="1"/>
</dbReference>
<feature type="transmembrane region" description="Helical" evidence="9">
    <location>
        <begin position="408"/>
        <end position="428"/>
    </location>
</feature>
<evidence type="ECO:0000256" key="3">
    <source>
        <dbReference type="ARBA" id="ARBA00022448"/>
    </source>
</evidence>
<dbReference type="PANTHER" id="PTHR30330">
    <property type="entry name" value="AGSS FAMILY TRANSPORTER, SODIUM-ALANINE"/>
    <property type="match status" value="1"/>
</dbReference>
<name>A0A4Q7PMC7_9FIRM</name>
<evidence type="ECO:0000256" key="7">
    <source>
        <dbReference type="ARBA" id="ARBA00022989"/>
    </source>
</evidence>
<dbReference type="RefSeq" id="WP_243647464.1">
    <property type="nucleotide sequence ID" value="NZ_SGXF01000001.1"/>
</dbReference>
<feature type="transmembrane region" description="Helical" evidence="9">
    <location>
        <begin position="106"/>
        <end position="123"/>
    </location>
</feature>
<reference evidence="10 11" key="1">
    <citation type="submission" date="2019-02" db="EMBL/GenBank/DDBJ databases">
        <title>Genomic Encyclopedia of Type Strains, Phase IV (KMG-IV): sequencing the most valuable type-strain genomes for metagenomic binning, comparative biology and taxonomic classification.</title>
        <authorList>
            <person name="Goeker M."/>
        </authorList>
    </citation>
    <scope>NUCLEOTIDE SEQUENCE [LARGE SCALE GENOMIC DNA]</scope>
    <source>
        <strain evidence="10 11">DSM 29486</strain>
    </source>
</reference>
<dbReference type="EMBL" id="SGXF01000001">
    <property type="protein sequence ID" value="RZT02091.1"/>
    <property type="molecule type" value="Genomic_DNA"/>
</dbReference>
<feature type="transmembrane region" description="Helical" evidence="9">
    <location>
        <begin position="184"/>
        <end position="210"/>
    </location>
</feature>
<evidence type="ECO:0000256" key="8">
    <source>
        <dbReference type="ARBA" id="ARBA00023136"/>
    </source>
</evidence>
<evidence type="ECO:0000313" key="11">
    <source>
        <dbReference type="Proteomes" id="UP000292927"/>
    </source>
</evidence>
<feature type="transmembrane region" description="Helical" evidence="9">
    <location>
        <begin position="375"/>
        <end position="396"/>
    </location>
</feature>
<dbReference type="InterPro" id="IPR001463">
    <property type="entry name" value="Na/Ala_symport"/>
</dbReference>
<evidence type="ECO:0000313" key="10">
    <source>
        <dbReference type="EMBL" id="RZT02091.1"/>
    </source>
</evidence>
<accession>A0A4Q7PMC7</accession>
<evidence type="ECO:0000256" key="4">
    <source>
        <dbReference type="ARBA" id="ARBA00022475"/>
    </source>
</evidence>
<evidence type="ECO:0000256" key="6">
    <source>
        <dbReference type="ARBA" id="ARBA00022847"/>
    </source>
</evidence>
<sequence>MENYLAVFEAVCERIREILWGPPMLFVFLAAGVYFTVRTGFFQLTGLKTWLGQTLLAFVKHKEVRKTGENHAISQFQSLCTALAATGGTGNIAGVATAIVAGGPGAVFWMWISAFLGMMTNFAEKTLGIRYRYKDKSGSWVGGAMIYIEKGLHCRWLAVLFSAFCVLASFGIGNMAQANSMAEALYAGMGVPQLATGLVTGVLVCVVIVGGIKRIAGITDKLVPGMTVCYLLGALAVIAFHFQALPEAVGAIFREAFSWKAGLGGAAGYGMRRAMQVGISRGVFSNEAGLGSSVMVHATSDVKEPAVQGMWGICEVFLDTIVVCTITALTILCSGVYNQTIYLNAMASGTLDALANGAALTGQAFSSVFGGAGSIFIAVAMTMFGFSTLLGWSFYGERAVAYLFGEKAVGVYQIVFCCFIVLGCVSRLELVWLVSDIFNGFMAIPNLLALGVLGGQAVAELRGCLMRLEGSD</sequence>
<dbReference type="PRINTS" id="PR00175">
    <property type="entry name" value="NAALASMPORT"/>
</dbReference>
<keyword evidence="7 9" id="KW-1133">Transmembrane helix</keyword>
<evidence type="ECO:0000256" key="9">
    <source>
        <dbReference type="RuleBase" id="RU363064"/>
    </source>
</evidence>
<dbReference type="PROSITE" id="PS00873">
    <property type="entry name" value="NA_ALANINE_SYMP"/>
    <property type="match status" value="1"/>
</dbReference>
<feature type="transmembrane region" description="Helical" evidence="9">
    <location>
        <begin position="222"/>
        <end position="242"/>
    </location>
</feature>
<feature type="transmembrane region" description="Helical" evidence="9">
    <location>
        <begin position="440"/>
        <end position="459"/>
    </location>
</feature>
<feature type="transmembrane region" description="Helical" evidence="9">
    <location>
        <begin position="154"/>
        <end position="172"/>
    </location>
</feature>
<keyword evidence="11" id="KW-1185">Reference proteome</keyword>
<proteinExistence type="inferred from homology"/>
<comment type="similarity">
    <text evidence="2 9">Belongs to the alanine or glycine:cation symporter (AGCS) (TC 2.A.25) family.</text>
</comment>
<keyword evidence="8 9" id="KW-0472">Membrane</keyword>
<dbReference type="NCBIfam" id="TIGR00835">
    <property type="entry name" value="agcS"/>
    <property type="match status" value="1"/>
</dbReference>
<keyword evidence="5 9" id="KW-0812">Transmembrane</keyword>
<feature type="transmembrane region" description="Helical" evidence="9">
    <location>
        <begin position="18"/>
        <end position="35"/>
    </location>
</feature>
<evidence type="ECO:0000256" key="5">
    <source>
        <dbReference type="ARBA" id="ARBA00022692"/>
    </source>
</evidence>
<dbReference type="GO" id="GO:0005886">
    <property type="term" value="C:plasma membrane"/>
    <property type="evidence" value="ECO:0007669"/>
    <property type="project" value="UniProtKB-SubCell"/>
</dbReference>
<dbReference type="FunFam" id="1.20.1740.10:FF:000004">
    <property type="entry name" value="Sodium:alanine symporter family protein"/>
    <property type="match status" value="1"/>
</dbReference>
<protein>
    <submittedName>
        <fullName evidence="10">AGCS family alanine or glycine:cation symporter</fullName>
    </submittedName>
</protein>
<keyword evidence="6 9" id="KW-0769">Symport</keyword>
<keyword evidence="4 9" id="KW-1003">Cell membrane</keyword>
<dbReference type="GO" id="GO:0005283">
    <property type="term" value="F:amino acid:sodium symporter activity"/>
    <property type="evidence" value="ECO:0007669"/>
    <property type="project" value="InterPro"/>
</dbReference>
<dbReference type="Gene3D" id="1.20.1740.10">
    <property type="entry name" value="Amino acid/polyamine transporter I"/>
    <property type="match status" value="1"/>
</dbReference>
<comment type="subcellular location">
    <subcellularLocation>
        <location evidence="1 9">Cell membrane</location>
        <topology evidence="1 9">Multi-pass membrane protein</topology>
    </subcellularLocation>
</comment>
<evidence type="ECO:0000256" key="2">
    <source>
        <dbReference type="ARBA" id="ARBA00009261"/>
    </source>
</evidence>
<comment type="caution">
    <text evidence="10">The sequence shown here is derived from an EMBL/GenBank/DDBJ whole genome shotgun (WGS) entry which is preliminary data.</text>
</comment>
<dbReference type="Proteomes" id="UP000292927">
    <property type="component" value="Unassembled WGS sequence"/>
</dbReference>